<dbReference type="CDD" id="cd01425">
    <property type="entry name" value="RPS2"/>
    <property type="match status" value="1"/>
</dbReference>
<keyword evidence="2 5" id="KW-0689">Ribosomal protein</keyword>
<feature type="compositionally biased region" description="Basic and acidic residues" evidence="7">
    <location>
        <begin position="226"/>
        <end position="257"/>
    </location>
</feature>
<dbReference type="PANTHER" id="PTHR12534">
    <property type="entry name" value="30S RIBOSOMAL PROTEIN S2 PROKARYOTIC AND ORGANELLAR"/>
    <property type="match status" value="1"/>
</dbReference>
<dbReference type="InterPro" id="IPR023591">
    <property type="entry name" value="Ribosomal_uS2_flav_dom_sf"/>
</dbReference>
<dbReference type="AlphaFoldDB" id="A0A2U2PI21"/>
<dbReference type="InterPro" id="IPR018130">
    <property type="entry name" value="Ribosomal_uS2_CS"/>
</dbReference>
<dbReference type="OrthoDB" id="9808036at2"/>
<feature type="region of interest" description="Disordered" evidence="7">
    <location>
        <begin position="226"/>
        <end position="275"/>
    </location>
</feature>
<evidence type="ECO:0000256" key="7">
    <source>
        <dbReference type="SAM" id="MobiDB-lite"/>
    </source>
</evidence>
<evidence type="ECO:0000256" key="6">
    <source>
        <dbReference type="RuleBase" id="RU003631"/>
    </source>
</evidence>
<comment type="caution">
    <text evidence="8">The sequence shown here is derived from an EMBL/GenBank/DDBJ whole genome shotgun (WGS) entry which is preliminary data.</text>
</comment>
<accession>A0A2U2PI21</accession>
<dbReference type="InterPro" id="IPR005706">
    <property type="entry name" value="Ribosomal_uS2_bac/mit/plastid"/>
</dbReference>
<keyword evidence="9" id="KW-1185">Reference proteome</keyword>
<dbReference type="FunFam" id="1.10.287.610:FF:000001">
    <property type="entry name" value="30S ribosomal protein S2"/>
    <property type="match status" value="1"/>
</dbReference>
<dbReference type="EMBL" id="QEAS01000006">
    <property type="protein sequence ID" value="PWG81045.1"/>
    <property type="molecule type" value="Genomic_DNA"/>
</dbReference>
<name>A0A2U2PI21_9SPHI</name>
<dbReference type="Gene3D" id="3.40.50.10490">
    <property type="entry name" value="Glucose-6-phosphate isomerase like protein, domain 1"/>
    <property type="match status" value="1"/>
</dbReference>
<evidence type="ECO:0000256" key="4">
    <source>
        <dbReference type="ARBA" id="ARBA00035256"/>
    </source>
</evidence>
<comment type="similarity">
    <text evidence="1 5 6">Belongs to the universal ribosomal protein uS2 family.</text>
</comment>
<evidence type="ECO:0000256" key="2">
    <source>
        <dbReference type="ARBA" id="ARBA00022980"/>
    </source>
</evidence>
<dbReference type="InterPro" id="IPR001865">
    <property type="entry name" value="Ribosomal_uS2"/>
</dbReference>
<evidence type="ECO:0000313" key="9">
    <source>
        <dbReference type="Proteomes" id="UP000245647"/>
    </source>
</evidence>
<evidence type="ECO:0000313" key="8">
    <source>
        <dbReference type="EMBL" id="PWG81045.1"/>
    </source>
</evidence>
<protein>
    <recommendedName>
        <fullName evidence="4 5">Small ribosomal subunit protein uS2</fullName>
    </recommendedName>
</protein>
<dbReference type="GO" id="GO:0006412">
    <property type="term" value="P:translation"/>
    <property type="evidence" value="ECO:0007669"/>
    <property type="project" value="UniProtKB-UniRule"/>
</dbReference>
<dbReference type="GO" id="GO:0022627">
    <property type="term" value="C:cytosolic small ribosomal subunit"/>
    <property type="evidence" value="ECO:0007669"/>
    <property type="project" value="TreeGrafter"/>
</dbReference>
<keyword evidence="3 5" id="KW-0687">Ribonucleoprotein</keyword>
<reference evidence="8 9" key="1">
    <citation type="submission" date="2018-04" db="EMBL/GenBank/DDBJ databases">
        <title>Pedobacter chongqingensis sp. nov., isolated from a rottenly hemp rope.</title>
        <authorList>
            <person name="Cai Y."/>
        </authorList>
    </citation>
    <scope>NUCLEOTIDE SEQUENCE [LARGE SCALE GENOMIC DNA]</scope>
    <source>
        <strain evidence="8 9">FJ4-8</strain>
    </source>
</reference>
<dbReference type="PRINTS" id="PR00395">
    <property type="entry name" value="RIBOSOMALS2"/>
</dbReference>
<gene>
    <name evidence="5 8" type="primary">rpsB</name>
    <name evidence="8" type="ORF">DDR33_08945</name>
</gene>
<dbReference type="Proteomes" id="UP000245647">
    <property type="component" value="Unassembled WGS sequence"/>
</dbReference>
<sequence>MARTTYQELLDAGVHFGHLTRKWDPKMSQYIFMERNGIHIIDLNKTLTKLEEAAAAIKQIVKSGRKVLFVATKKQAKDIIAEQAKSVNMPFVTERWLGGMLTNFATVRKSIKKMSNIDKMTKDGTYDVLSKKEKLMIQRERIKLESLLGGISDLNRLPAALFLIDVKKEHIAVTESLKLNIPTFAMVDTNSDPSNIDFPIPANDDATKSISLITGIIIQAIQEGLDERKREKEDEAEKEAAAAKAKIDNGEAKEEAPARQPKVTAEAETEGESAE</sequence>
<dbReference type="SUPFAM" id="SSF52313">
    <property type="entry name" value="Ribosomal protein S2"/>
    <property type="match status" value="1"/>
</dbReference>
<evidence type="ECO:0000256" key="5">
    <source>
        <dbReference type="HAMAP-Rule" id="MF_00291"/>
    </source>
</evidence>
<dbReference type="PANTHER" id="PTHR12534:SF0">
    <property type="entry name" value="SMALL RIBOSOMAL SUBUNIT PROTEIN US2M"/>
    <property type="match status" value="1"/>
</dbReference>
<dbReference type="GO" id="GO:0003735">
    <property type="term" value="F:structural constituent of ribosome"/>
    <property type="evidence" value="ECO:0007669"/>
    <property type="project" value="InterPro"/>
</dbReference>
<dbReference type="NCBIfam" id="TIGR01011">
    <property type="entry name" value="rpsB_bact"/>
    <property type="match status" value="1"/>
</dbReference>
<evidence type="ECO:0000256" key="3">
    <source>
        <dbReference type="ARBA" id="ARBA00023274"/>
    </source>
</evidence>
<dbReference type="Pfam" id="PF00318">
    <property type="entry name" value="Ribosomal_S2"/>
    <property type="match status" value="1"/>
</dbReference>
<evidence type="ECO:0000256" key="1">
    <source>
        <dbReference type="ARBA" id="ARBA00006242"/>
    </source>
</evidence>
<dbReference type="RefSeq" id="WP_109415429.1">
    <property type="nucleotide sequence ID" value="NZ_QEAS01000006.1"/>
</dbReference>
<organism evidence="8 9">
    <name type="scientific">Pararcticibacter amylolyticus</name>
    <dbReference type="NCBI Taxonomy" id="2173175"/>
    <lineage>
        <taxon>Bacteria</taxon>
        <taxon>Pseudomonadati</taxon>
        <taxon>Bacteroidota</taxon>
        <taxon>Sphingobacteriia</taxon>
        <taxon>Sphingobacteriales</taxon>
        <taxon>Sphingobacteriaceae</taxon>
        <taxon>Pararcticibacter</taxon>
    </lineage>
</organism>
<dbReference type="PROSITE" id="PS00963">
    <property type="entry name" value="RIBOSOMAL_S2_2"/>
    <property type="match status" value="1"/>
</dbReference>
<dbReference type="HAMAP" id="MF_00291_B">
    <property type="entry name" value="Ribosomal_uS2_B"/>
    <property type="match status" value="1"/>
</dbReference>
<dbReference type="Gene3D" id="1.10.287.610">
    <property type="entry name" value="Helix hairpin bin"/>
    <property type="match status" value="1"/>
</dbReference>
<proteinExistence type="inferred from homology"/>